<dbReference type="EMBL" id="WJBH02000006">
    <property type="protein sequence ID" value="KAI9557212.1"/>
    <property type="molecule type" value="Genomic_DNA"/>
</dbReference>
<keyword evidence="2" id="KW-1185">Reference proteome</keyword>
<organism evidence="1 2">
    <name type="scientific">Daphnia sinensis</name>
    <dbReference type="NCBI Taxonomy" id="1820382"/>
    <lineage>
        <taxon>Eukaryota</taxon>
        <taxon>Metazoa</taxon>
        <taxon>Ecdysozoa</taxon>
        <taxon>Arthropoda</taxon>
        <taxon>Crustacea</taxon>
        <taxon>Branchiopoda</taxon>
        <taxon>Diplostraca</taxon>
        <taxon>Cladocera</taxon>
        <taxon>Anomopoda</taxon>
        <taxon>Daphniidae</taxon>
        <taxon>Daphnia</taxon>
        <taxon>Daphnia similis group</taxon>
    </lineage>
</organism>
<comment type="caution">
    <text evidence="1">The sequence shown here is derived from an EMBL/GenBank/DDBJ whole genome shotgun (WGS) entry which is preliminary data.</text>
</comment>
<evidence type="ECO:0000313" key="1">
    <source>
        <dbReference type="EMBL" id="KAI9557212.1"/>
    </source>
</evidence>
<dbReference type="AlphaFoldDB" id="A0AAD5KR20"/>
<protein>
    <submittedName>
        <fullName evidence="1">Uncharacterized protein</fullName>
    </submittedName>
</protein>
<gene>
    <name evidence="1" type="ORF">GHT06_017029</name>
</gene>
<proteinExistence type="predicted"/>
<name>A0AAD5KR20_9CRUS</name>
<evidence type="ECO:0000313" key="2">
    <source>
        <dbReference type="Proteomes" id="UP000820818"/>
    </source>
</evidence>
<dbReference type="Proteomes" id="UP000820818">
    <property type="component" value="Linkage Group LG6"/>
</dbReference>
<accession>A0AAD5KR20</accession>
<sequence>MKNLNEEYILGLDFLTSNDVKINTRNRQICYDCYGVEHCFRETTLPIYSVTFSKAGIHIPLIPIDDKREELTPEDYRNLESFVEKDFNTFRTNR</sequence>
<reference evidence="1 2" key="1">
    <citation type="submission" date="2022-05" db="EMBL/GenBank/DDBJ databases">
        <title>A multi-omics perspective on studying reproductive biology in Daphnia sinensis.</title>
        <authorList>
            <person name="Jia J."/>
        </authorList>
    </citation>
    <scope>NUCLEOTIDE SEQUENCE [LARGE SCALE GENOMIC DNA]</scope>
    <source>
        <strain evidence="1 2">WSL</strain>
    </source>
</reference>